<keyword evidence="2" id="KW-1185">Reference proteome</keyword>
<reference evidence="1" key="2">
    <citation type="submission" date="2017-10" db="EMBL/GenBank/DDBJ databases">
        <title>Ladona fulva Genome sequencing and assembly.</title>
        <authorList>
            <person name="Murali S."/>
            <person name="Richards S."/>
            <person name="Bandaranaike D."/>
            <person name="Bellair M."/>
            <person name="Blankenburg K."/>
            <person name="Chao H."/>
            <person name="Dinh H."/>
            <person name="Doddapaneni H."/>
            <person name="Dugan-Rocha S."/>
            <person name="Elkadiri S."/>
            <person name="Gnanaolivu R."/>
            <person name="Hernandez B."/>
            <person name="Skinner E."/>
            <person name="Javaid M."/>
            <person name="Lee S."/>
            <person name="Li M."/>
            <person name="Ming W."/>
            <person name="Munidasa M."/>
            <person name="Muniz J."/>
            <person name="Nguyen L."/>
            <person name="Hughes D."/>
            <person name="Osuji N."/>
            <person name="Pu L.-L."/>
            <person name="Puazo M."/>
            <person name="Qu C."/>
            <person name="Quiroz J."/>
            <person name="Raj R."/>
            <person name="Weissenberger G."/>
            <person name="Xin Y."/>
            <person name="Zou X."/>
            <person name="Han Y."/>
            <person name="Worley K."/>
            <person name="Muzny D."/>
            <person name="Gibbs R."/>
        </authorList>
    </citation>
    <scope>NUCLEOTIDE SEQUENCE</scope>
    <source>
        <strain evidence="1">Sampled in the wild</strain>
    </source>
</reference>
<protein>
    <submittedName>
        <fullName evidence="1">Uncharacterized protein</fullName>
    </submittedName>
</protein>
<gene>
    <name evidence="1" type="ORF">J437_LFUL002717</name>
</gene>
<reference evidence="1" key="1">
    <citation type="submission" date="2013-04" db="EMBL/GenBank/DDBJ databases">
        <authorList>
            <person name="Qu J."/>
            <person name="Murali S.C."/>
            <person name="Bandaranaike D."/>
            <person name="Bellair M."/>
            <person name="Blankenburg K."/>
            <person name="Chao H."/>
            <person name="Dinh H."/>
            <person name="Doddapaneni H."/>
            <person name="Downs B."/>
            <person name="Dugan-Rocha S."/>
            <person name="Elkadiri S."/>
            <person name="Gnanaolivu R.D."/>
            <person name="Hernandez B."/>
            <person name="Javaid M."/>
            <person name="Jayaseelan J.C."/>
            <person name="Lee S."/>
            <person name="Li M."/>
            <person name="Ming W."/>
            <person name="Munidasa M."/>
            <person name="Muniz J."/>
            <person name="Nguyen L."/>
            <person name="Ongeri F."/>
            <person name="Osuji N."/>
            <person name="Pu L.-L."/>
            <person name="Puazo M."/>
            <person name="Qu C."/>
            <person name="Quiroz J."/>
            <person name="Raj R."/>
            <person name="Weissenberger G."/>
            <person name="Xin Y."/>
            <person name="Zou X."/>
            <person name="Han Y."/>
            <person name="Richards S."/>
            <person name="Worley K."/>
            <person name="Muzny D."/>
            <person name="Gibbs R."/>
        </authorList>
    </citation>
    <scope>NUCLEOTIDE SEQUENCE</scope>
    <source>
        <strain evidence="1">Sampled in the wild</strain>
    </source>
</reference>
<sequence length="55" mass="6456">MVPSESTMVNPDRNNCYLRKHMDEFTTTTASDEVTITAMFKLFKDYLLEKFSDRS</sequence>
<dbReference type="Proteomes" id="UP000792457">
    <property type="component" value="Unassembled WGS sequence"/>
</dbReference>
<dbReference type="EMBL" id="KZ308274">
    <property type="protein sequence ID" value="KAG8226278.1"/>
    <property type="molecule type" value="Genomic_DNA"/>
</dbReference>
<name>A0A8K0NYK5_LADFU</name>
<accession>A0A8K0NYK5</accession>
<proteinExistence type="predicted"/>
<comment type="caution">
    <text evidence="1">The sequence shown here is derived from an EMBL/GenBank/DDBJ whole genome shotgun (WGS) entry which is preliminary data.</text>
</comment>
<organism evidence="1 2">
    <name type="scientific">Ladona fulva</name>
    <name type="common">Scarce chaser dragonfly</name>
    <name type="synonym">Libellula fulva</name>
    <dbReference type="NCBI Taxonomy" id="123851"/>
    <lineage>
        <taxon>Eukaryota</taxon>
        <taxon>Metazoa</taxon>
        <taxon>Ecdysozoa</taxon>
        <taxon>Arthropoda</taxon>
        <taxon>Hexapoda</taxon>
        <taxon>Insecta</taxon>
        <taxon>Pterygota</taxon>
        <taxon>Palaeoptera</taxon>
        <taxon>Odonata</taxon>
        <taxon>Epiprocta</taxon>
        <taxon>Anisoptera</taxon>
        <taxon>Libelluloidea</taxon>
        <taxon>Libellulidae</taxon>
        <taxon>Ladona</taxon>
    </lineage>
</organism>
<evidence type="ECO:0000313" key="1">
    <source>
        <dbReference type="EMBL" id="KAG8226278.1"/>
    </source>
</evidence>
<evidence type="ECO:0000313" key="2">
    <source>
        <dbReference type="Proteomes" id="UP000792457"/>
    </source>
</evidence>
<dbReference type="AlphaFoldDB" id="A0A8K0NYK5"/>